<reference evidence="2 3" key="1">
    <citation type="submission" date="2019-12" db="EMBL/GenBank/DDBJ databases">
        <title>The draft genomic sequence of strain Chitinophaga oryziterrae JCM 16595.</title>
        <authorList>
            <person name="Zhang X."/>
        </authorList>
    </citation>
    <scope>NUCLEOTIDE SEQUENCE [LARGE SCALE GENOMIC DNA]</scope>
    <source>
        <strain evidence="2 3">JCM 16595</strain>
    </source>
</reference>
<dbReference type="RefSeq" id="WP_157301704.1">
    <property type="nucleotide sequence ID" value="NZ_BAAAZB010000004.1"/>
</dbReference>
<name>A0A6N8JCV0_9BACT</name>
<dbReference type="Proteomes" id="UP000468388">
    <property type="component" value="Unassembled WGS sequence"/>
</dbReference>
<keyword evidence="1" id="KW-0732">Signal</keyword>
<proteinExistence type="predicted"/>
<protein>
    <recommendedName>
        <fullName evidence="4">Lipoprotein</fullName>
    </recommendedName>
</protein>
<sequence>MKKLFLPFFGMLTVASFMFSGCSKQESKSTAAPQDAATVAYSMTAVNPSGTVTTDAAGAGRLSTIMNDPSIASIPSLRFDLTWDSILVRFRELKFMAQSGPDQISFGIKTDRVIDILDSVSLGTVMLPLGTFEKVKVYVRAEGDSIVPAVLMKGHITWQGTDIPLEIVMIGKIELWAKGTDVVVSQTGISLNGDLKIDLNVVLTKLQIGDFEGTFNEGKLKLTINLDKDSDNRIKTAFENSMSVEHKKD</sequence>
<feature type="chain" id="PRO_5026887307" description="Lipoprotein" evidence="1">
    <location>
        <begin position="20"/>
        <end position="249"/>
    </location>
</feature>
<evidence type="ECO:0008006" key="4">
    <source>
        <dbReference type="Google" id="ProtNLM"/>
    </source>
</evidence>
<evidence type="ECO:0000313" key="2">
    <source>
        <dbReference type="EMBL" id="MVT43097.1"/>
    </source>
</evidence>
<feature type="signal peptide" evidence="1">
    <location>
        <begin position="1"/>
        <end position="19"/>
    </location>
</feature>
<gene>
    <name evidence="2" type="ORF">GO495_21045</name>
</gene>
<evidence type="ECO:0000313" key="3">
    <source>
        <dbReference type="Proteomes" id="UP000468388"/>
    </source>
</evidence>
<keyword evidence="3" id="KW-1185">Reference proteome</keyword>
<evidence type="ECO:0000256" key="1">
    <source>
        <dbReference type="SAM" id="SignalP"/>
    </source>
</evidence>
<dbReference type="EMBL" id="WRXO01000006">
    <property type="protein sequence ID" value="MVT43097.1"/>
    <property type="molecule type" value="Genomic_DNA"/>
</dbReference>
<dbReference type="AlphaFoldDB" id="A0A6N8JCV0"/>
<dbReference type="OrthoDB" id="662322at2"/>
<dbReference type="PROSITE" id="PS51257">
    <property type="entry name" value="PROKAR_LIPOPROTEIN"/>
    <property type="match status" value="1"/>
</dbReference>
<accession>A0A6N8JCV0</accession>
<comment type="caution">
    <text evidence="2">The sequence shown here is derived from an EMBL/GenBank/DDBJ whole genome shotgun (WGS) entry which is preliminary data.</text>
</comment>
<organism evidence="2 3">
    <name type="scientific">Chitinophaga oryziterrae</name>
    <dbReference type="NCBI Taxonomy" id="1031224"/>
    <lineage>
        <taxon>Bacteria</taxon>
        <taxon>Pseudomonadati</taxon>
        <taxon>Bacteroidota</taxon>
        <taxon>Chitinophagia</taxon>
        <taxon>Chitinophagales</taxon>
        <taxon>Chitinophagaceae</taxon>
        <taxon>Chitinophaga</taxon>
    </lineage>
</organism>